<evidence type="ECO:0000259" key="1">
    <source>
        <dbReference type="Pfam" id="PF06985"/>
    </source>
</evidence>
<sequence length="51" mass="6046">MSSLTEYLFEALKDLWFPDKEDRYLSLDAMCIHQNDAGEKAVQTRNMLMIY</sequence>
<dbReference type="InterPro" id="IPR010730">
    <property type="entry name" value="HET"/>
</dbReference>
<name>A0A6A5K595_9PLEO</name>
<protein>
    <recommendedName>
        <fullName evidence="1">Heterokaryon incompatibility domain-containing protein</fullName>
    </recommendedName>
</protein>
<feature type="domain" description="Heterokaryon incompatibility" evidence="1">
    <location>
        <begin position="3"/>
        <end position="51"/>
    </location>
</feature>
<dbReference type="Proteomes" id="UP000800040">
    <property type="component" value="Unassembled WGS sequence"/>
</dbReference>
<gene>
    <name evidence="2" type="ORF">BDW02DRAFT_600514</name>
</gene>
<accession>A0A6A5K595</accession>
<keyword evidence="3" id="KW-1185">Reference proteome</keyword>
<evidence type="ECO:0000313" key="2">
    <source>
        <dbReference type="EMBL" id="KAF1831801.1"/>
    </source>
</evidence>
<dbReference type="OrthoDB" id="2157530at2759"/>
<evidence type="ECO:0000313" key="3">
    <source>
        <dbReference type="Proteomes" id="UP000800040"/>
    </source>
</evidence>
<dbReference type="EMBL" id="ML975354">
    <property type="protein sequence ID" value="KAF1831801.1"/>
    <property type="molecule type" value="Genomic_DNA"/>
</dbReference>
<organism evidence="2 3">
    <name type="scientific">Decorospora gaudefroyi</name>
    <dbReference type="NCBI Taxonomy" id="184978"/>
    <lineage>
        <taxon>Eukaryota</taxon>
        <taxon>Fungi</taxon>
        <taxon>Dikarya</taxon>
        <taxon>Ascomycota</taxon>
        <taxon>Pezizomycotina</taxon>
        <taxon>Dothideomycetes</taxon>
        <taxon>Pleosporomycetidae</taxon>
        <taxon>Pleosporales</taxon>
        <taxon>Pleosporineae</taxon>
        <taxon>Pleosporaceae</taxon>
        <taxon>Decorospora</taxon>
    </lineage>
</organism>
<dbReference type="Pfam" id="PF06985">
    <property type="entry name" value="HET"/>
    <property type="match status" value="1"/>
</dbReference>
<reference evidence="2" key="1">
    <citation type="submission" date="2020-01" db="EMBL/GenBank/DDBJ databases">
        <authorList>
            <consortium name="DOE Joint Genome Institute"/>
            <person name="Haridas S."/>
            <person name="Albert R."/>
            <person name="Binder M."/>
            <person name="Bloem J."/>
            <person name="Labutti K."/>
            <person name="Salamov A."/>
            <person name="Andreopoulos B."/>
            <person name="Baker S.E."/>
            <person name="Barry K."/>
            <person name="Bills G."/>
            <person name="Bluhm B.H."/>
            <person name="Cannon C."/>
            <person name="Castanera R."/>
            <person name="Culley D.E."/>
            <person name="Daum C."/>
            <person name="Ezra D."/>
            <person name="Gonzalez J.B."/>
            <person name="Henrissat B."/>
            <person name="Kuo A."/>
            <person name="Liang C."/>
            <person name="Lipzen A."/>
            <person name="Lutzoni F."/>
            <person name="Magnuson J."/>
            <person name="Mondo S."/>
            <person name="Nolan M."/>
            <person name="Ohm R."/>
            <person name="Pangilinan J."/>
            <person name="Park H.-J."/>
            <person name="Ramirez L."/>
            <person name="Alfaro M."/>
            <person name="Sun H."/>
            <person name="Tritt A."/>
            <person name="Yoshinaga Y."/>
            <person name="Zwiers L.-H."/>
            <person name="Turgeon B.G."/>
            <person name="Goodwin S.B."/>
            <person name="Spatafora J.W."/>
            <person name="Crous P.W."/>
            <person name="Grigoriev I.V."/>
        </authorList>
    </citation>
    <scope>NUCLEOTIDE SEQUENCE</scope>
    <source>
        <strain evidence="2">P77</strain>
    </source>
</reference>
<dbReference type="AlphaFoldDB" id="A0A6A5K595"/>
<proteinExistence type="predicted"/>